<feature type="transmembrane region" description="Helical" evidence="9">
    <location>
        <begin position="732"/>
        <end position="756"/>
    </location>
</feature>
<feature type="transmembrane region" description="Helical" evidence="9">
    <location>
        <begin position="820"/>
        <end position="844"/>
    </location>
</feature>
<dbReference type="PANTHER" id="PTHR24223:SF456">
    <property type="entry name" value="MULTIDRUG RESISTANCE-ASSOCIATED PROTEIN LETHAL(2)03659"/>
    <property type="match status" value="1"/>
</dbReference>
<keyword evidence="4 9" id="KW-0812">Transmembrane</keyword>
<dbReference type="CDD" id="cd03244">
    <property type="entry name" value="ABCC_MRP_domain2"/>
    <property type="match status" value="1"/>
</dbReference>
<dbReference type="InterPro" id="IPR027417">
    <property type="entry name" value="P-loop_NTPase"/>
</dbReference>
<dbReference type="InterPro" id="IPR017871">
    <property type="entry name" value="ABC_transporter-like_CS"/>
</dbReference>
<evidence type="ECO:0000259" key="10">
    <source>
        <dbReference type="PROSITE" id="PS50893"/>
    </source>
</evidence>
<dbReference type="GO" id="GO:0140359">
    <property type="term" value="F:ABC-type transporter activity"/>
    <property type="evidence" value="ECO:0007669"/>
    <property type="project" value="InterPro"/>
</dbReference>
<feature type="transmembrane region" description="Helical" evidence="9">
    <location>
        <begin position="206"/>
        <end position="228"/>
    </location>
</feature>
<keyword evidence="5" id="KW-0547">Nucleotide-binding</keyword>
<dbReference type="FunFam" id="1.20.1560.10:FF:000026">
    <property type="entry name" value="Multidrug resistance-associated protein lethal(2)03659"/>
    <property type="match status" value="1"/>
</dbReference>
<name>A0A9N9XVH8_PHYSR</name>
<dbReference type="SUPFAM" id="SSF52540">
    <property type="entry name" value="P-loop containing nucleoside triphosphate hydrolases"/>
    <property type="match status" value="2"/>
</dbReference>
<feature type="transmembrane region" description="Helical" evidence="9">
    <location>
        <begin position="133"/>
        <end position="157"/>
    </location>
</feature>
<evidence type="ECO:0000256" key="5">
    <source>
        <dbReference type="ARBA" id="ARBA00022741"/>
    </source>
</evidence>
<dbReference type="Pfam" id="PF00664">
    <property type="entry name" value="ABC_membrane"/>
    <property type="match status" value="2"/>
</dbReference>
<dbReference type="CDD" id="cd18579">
    <property type="entry name" value="ABC_6TM_ABCC_D1"/>
    <property type="match status" value="1"/>
</dbReference>
<feature type="transmembrane region" description="Helical" evidence="9">
    <location>
        <begin position="350"/>
        <end position="369"/>
    </location>
</feature>
<evidence type="ECO:0000256" key="6">
    <source>
        <dbReference type="ARBA" id="ARBA00022840"/>
    </source>
</evidence>
<dbReference type="PANTHER" id="PTHR24223">
    <property type="entry name" value="ATP-BINDING CASSETTE SUB-FAMILY C"/>
    <property type="match status" value="1"/>
</dbReference>
<evidence type="ECO:0000256" key="7">
    <source>
        <dbReference type="ARBA" id="ARBA00022989"/>
    </source>
</evidence>
<gene>
    <name evidence="12" type="ORF">PHYEVI_LOCUS9926</name>
</gene>
<feature type="domain" description="ABC transmembrane type-1" evidence="11">
    <location>
        <begin position="95"/>
        <end position="368"/>
    </location>
</feature>
<feature type="domain" description="ABC transmembrane type-1" evidence="11">
    <location>
        <begin position="736"/>
        <end position="1062"/>
    </location>
</feature>
<dbReference type="SUPFAM" id="SSF90123">
    <property type="entry name" value="ABC transporter transmembrane region"/>
    <property type="match status" value="2"/>
</dbReference>
<feature type="transmembrane region" description="Helical" evidence="9">
    <location>
        <begin position="1035"/>
        <end position="1054"/>
    </location>
</feature>
<evidence type="ECO:0000313" key="12">
    <source>
        <dbReference type="EMBL" id="CAG9863640.1"/>
    </source>
</evidence>
<dbReference type="Proteomes" id="UP001153712">
    <property type="component" value="Chromosome 7"/>
</dbReference>
<feature type="transmembrane region" description="Helical" evidence="9">
    <location>
        <begin position="234"/>
        <end position="252"/>
    </location>
</feature>
<dbReference type="Pfam" id="PF00005">
    <property type="entry name" value="ABC_tran"/>
    <property type="match status" value="2"/>
</dbReference>
<evidence type="ECO:0000256" key="1">
    <source>
        <dbReference type="ARBA" id="ARBA00004141"/>
    </source>
</evidence>
<dbReference type="GO" id="GO:0016020">
    <property type="term" value="C:membrane"/>
    <property type="evidence" value="ECO:0007669"/>
    <property type="project" value="UniProtKB-SubCell"/>
</dbReference>
<dbReference type="CDD" id="cd18580">
    <property type="entry name" value="ABC_6TM_ABCC_D2"/>
    <property type="match status" value="1"/>
</dbReference>
<reference evidence="12" key="1">
    <citation type="submission" date="2022-01" db="EMBL/GenBank/DDBJ databases">
        <authorList>
            <person name="King R."/>
        </authorList>
    </citation>
    <scope>NUCLEOTIDE SEQUENCE</scope>
</reference>
<dbReference type="GO" id="GO:0005524">
    <property type="term" value="F:ATP binding"/>
    <property type="evidence" value="ECO:0007669"/>
    <property type="project" value="UniProtKB-KW"/>
</dbReference>
<evidence type="ECO:0000256" key="8">
    <source>
        <dbReference type="ARBA" id="ARBA00023136"/>
    </source>
</evidence>
<sequence length="1356" mass="151890">MDSTKVKFNPNPRETANIISQVFFGFTLPTFRKGLKKELDVDDVYNPLESDKSDYLCQRLEKNWNEELDKVKRGIKEKPHLLLAIAKAFWTEYAIIGLLSGICDLGLRTFQPYMLGGVLDYYTPGSSKSKLEAYGYGVAMVLFSFGISLIMNQYIVIALHAGMKVRAAVCALVYRKATRLSRTALGDTPTGKVVNLLSNDVARFDFASMLINQMWIGPVSGIIVMYMLYQRSGLPGLAGILVVFVMAPLQAYSGKLSAGFRKATAMKTDERIRLMDEVILGIQVIKMYAWEIPFQKVVGLARKAEIKIIKRAAFVRAIFATLGMVTTRMALFATLITIALTGGEITSAKVFVLMSYFNQLSMTLTGIFVRGITEIAELFTSVSRLQDFLDNEEYNYEQMENIIKKEDENSKSAIYLKNVTAKWNINLSESVLKDITMDVNKGKLIGIIGPVGSGKSSLLQTILGELDITDGTLNAHGTYSYASQEPWIFAATIRQNILFGLDYDKKRYKEVIKVCALEKDLEQFADSDMTIVGDKGASLSGGQKARISLARAVYRDKDIYLLDDPLSAVDIHVSKVLYEQCINKFLSKKTRILVTHQVHYLKNADQIYILNNGRIESHGTFNELAHSDNLYAKLLTSEPEEVPETPTEEEKSKQIERVKYARQISRRSRKSSTISLMSTRSYVESLMESDETLSEDEDESKKPQMIDMQEESSKGKVFGSLLLQYLRGGANAFNVFIILLLYVLVQGIGSIVDYFISFWTSIEEQRIENENNLQTVNATETVVNTITNTTATNNISEALNSTMNAGATFSYPDWSTYTCLIVYGCLVGILILLTLARTVSFYSVAMTCSKRLHKALLEGIIYARMRFFDTNPSGRILNRFSKDIGSIDELIPRVLLEGGQMFLQIIGSLILVGVANPYAIILAVALGIITTFMRNMYLKTSKNLKRVESILRSPIFTHLNATLQGITTVRALRTEKILQAEFDKIQNYHISAWYMNITCSSAFGFSLDLFSCVFIAILVFTILTFDKAMGLNGGTIGLAISQASLLTGMVQFTIRMTADISNQLMSVERVLEYKQLPPEPQTAKPKALPLTWPQTGKIDFEGLKFKYFEDGPLIIKDLNLSILPKEKVGVVGRTGAGKSSLVAALFRLANVEGAIKIDDIDTKDITLKDLRSKISIIPQDPILFSGTLRYNLDPFGEYSDEKLYKALEQVELKDPANIINRLENRVTDKGSNYSVGQRQLICLARAIIRNNKILMLDEATANVDPQTDALIQKTIRTKFEDCTVLTIAHRLNTIMDSDKILVMDQGKVAEFDHPHILLQNENGIFYKMVEDTGKGTNEVLKKISKDTYEKKFSKKE</sequence>
<dbReference type="PROSITE" id="PS50929">
    <property type="entry name" value="ABC_TM1F"/>
    <property type="match status" value="2"/>
</dbReference>
<dbReference type="PROSITE" id="PS50893">
    <property type="entry name" value="ABC_TRANSPORTER_2"/>
    <property type="match status" value="2"/>
</dbReference>
<evidence type="ECO:0000256" key="2">
    <source>
        <dbReference type="ARBA" id="ARBA00009726"/>
    </source>
</evidence>
<feature type="transmembrane region" description="Helical" evidence="9">
    <location>
        <begin position="1002"/>
        <end position="1023"/>
    </location>
</feature>
<feature type="transmembrane region" description="Helical" evidence="9">
    <location>
        <begin position="313"/>
        <end position="338"/>
    </location>
</feature>
<feature type="domain" description="ABC transporter" evidence="10">
    <location>
        <begin position="414"/>
        <end position="637"/>
    </location>
</feature>
<feature type="transmembrane region" description="Helical" evidence="9">
    <location>
        <begin position="918"/>
        <end position="937"/>
    </location>
</feature>
<dbReference type="Gene3D" id="1.20.1560.10">
    <property type="entry name" value="ABC transporter type 1, transmembrane domain"/>
    <property type="match status" value="2"/>
</dbReference>
<keyword evidence="13" id="KW-1185">Reference proteome</keyword>
<comment type="similarity">
    <text evidence="2">Belongs to the ABC transporter superfamily. ABCC family. Conjugate transporter (TC 3.A.1.208) subfamily.</text>
</comment>
<evidence type="ECO:0000259" key="11">
    <source>
        <dbReference type="PROSITE" id="PS50929"/>
    </source>
</evidence>
<feature type="domain" description="ABC transporter" evidence="10">
    <location>
        <begin position="1098"/>
        <end position="1330"/>
    </location>
</feature>
<dbReference type="GO" id="GO:0016887">
    <property type="term" value="F:ATP hydrolysis activity"/>
    <property type="evidence" value="ECO:0007669"/>
    <property type="project" value="InterPro"/>
</dbReference>
<dbReference type="FunFam" id="1.20.1560.10:FF:000014">
    <property type="entry name" value="Multidrug resistance-associated protein member 4"/>
    <property type="match status" value="1"/>
</dbReference>
<dbReference type="OrthoDB" id="6500128at2759"/>
<accession>A0A9N9XVH8</accession>
<dbReference type="FunFam" id="3.40.50.300:FF:000482">
    <property type="entry name" value="Multidrug resistance-associated protein member 4"/>
    <property type="match status" value="1"/>
</dbReference>
<dbReference type="InterPro" id="IPR044746">
    <property type="entry name" value="ABCC_6TM_D1"/>
</dbReference>
<evidence type="ECO:0000256" key="3">
    <source>
        <dbReference type="ARBA" id="ARBA00022448"/>
    </source>
</evidence>
<keyword evidence="7 9" id="KW-1133">Transmembrane helix</keyword>
<organism evidence="12 13">
    <name type="scientific">Phyllotreta striolata</name>
    <name type="common">Striped flea beetle</name>
    <name type="synonym">Crioceris striolata</name>
    <dbReference type="NCBI Taxonomy" id="444603"/>
    <lineage>
        <taxon>Eukaryota</taxon>
        <taxon>Metazoa</taxon>
        <taxon>Ecdysozoa</taxon>
        <taxon>Arthropoda</taxon>
        <taxon>Hexapoda</taxon>
        <taxon>Insecta</taxon>
        <taxon>Pterygota</taxon>
        <taxon>Neoptera</taxon>
        <taxon>Endopterygota</taxon>
        <taxon>Coleoptera</taxon>
        <taxon>Polyphaga</taxon>
        <taxon>Cucujiformia</taxon>
        <taxon>Chrysomeloidea</taxon>
        <taxon>Chrysomelidae</taxon>
        <taxon>Galerucinae</taxon>
        <taxon>Alticini</taxon>
        <taxon>Phyllotreta</taxon>
    </lineage>
</organism>
<evidence type="ECO:0000313" key="13">
    <source>
        <dbReference type="Proteomes" id="UP001153712"/>
    </source>
</evidence>
<dbReference type="InterPro" id="IPR003439">
    <property type="entry name" value="ABC_transporter-like_ATP-bd"/>
</dbReference>
<dbReference type="PROSITE" id="PS00211">
    <property type="entry name" value="ABC_TRANSPORTER_1"/>
    <property type="match status" value="2"/>
</dbReference>
<keyword evidence="8 9" id="KW-0472">Membrane</keyword>
<dbReference type="SMART" id="SM00382">
    <property type="entry name" value="AAA"/>
    <property type="match status" value="2"/>
</dbReference>
<protein>
    <submittedName>
        <fullName evidence="12">Uncharacterized protein</fullName>
    </submittedName>
</protein>
<dbReference type="EMBL" id="OU900100">
    <property type="protein sequence ID" value="CAG9863640.1"/>
    <property type="molecule type" value="Genomic_DNA"/>
</dbReference>
<dbReference type="InterPro" id="IPR011527">
    <property type="entry name" value="ABC1_TM_dom"/>
</dbReference>
<evidence type="ECO:0000256" key="9">
    <source>
        <dbReference type="SAM" id="Phobius"/>
    </source>
</evidence>
<comment type="subcellular location">
    <subcellularLocation>
        <location evidence="1">Membrane</location>
        <topology evidence="1">Multi-pass membrane protein</topology>
    </subcellularLocation>
</comment>
<keyword evidence="3" id="KW-0813">Transport</keyword>
<evidence type="ECO:0000256" key="4">
    <source>
        <dbReference type="ARBA" id="ARBA00022692"/>
    </source>
</evidence>
<dbReference type="InterPro" id="IPR036640">
    <property type="entry name" value="ABC1_TM_sf"/>
</dbReference>
<dbReference type="Gene3D" id="3.40.50.300">
    <property type="entry name" value="P-loop containing nucleotide triphosphate hydrolases"/>
    <property type="match status" value="2"/>
</dbReference>
<dbReference type="InterPro" id="IPR044726">
    <property type="entry name" value="ABCC_6TM_D2"/>
</dbReference>
<keyword evidence="6" id="KW-0067">ATP-binding</keyword>
<feature type="transmembrane region" description="Helical" evidence="9">
    <location>
        <begin position="81"/>
        <end position="102"/>
    </location>
</feature>
<proteinExistence type="inferred from homology"/>
<dbReference type="FunFam" id="3.40.50.300:FF:000163">
    <property type="entry name" value="Multidrug resistance-associated protein member 4"/>
    <property type="match status" value="1"/>
</dbReference>
<dbReference type="InterPro" id="IPR050173">
    <property type="entry name" value="ABC_transporter_C-like"/>
</dbReference>
<dbReference type="CDD" id="cd03250">
    <property type="entry name" value="ABCC_MRP_domain1"/>
    <property type="match status" value="1"/>
</dbReference>
<dbReference type="InterPro" id="IPR003593">
    <property type="entry name" value="AAA+_ATPase"/>
</dbReference>